<dbReference type="PANTHER" id="PTHR10796">
    <property type="entry name" value="PATCHED-RELATED"/>
    <property type="match status" value="1"/>
</dbReference>
<dbReference type="InterPro" id="IPR051697">
    <property type="entry name" value="Patched_domain-protein"/>
</dbReference>
<dbReference type="Pfam" id="PF12349">
    <property type="entry name" value="Sterol-sensing"/>
    <property type="match status" value="1"/>
</dbReference>
<feature type="region of interest" description="Disordered" evidence="2">
    <location>
        <begin position="1145"/>
        <end position="1250"/>
    </location>
</feature>
<feature type="transmembrane region" description="Helical" evidence="3">
    <location>
        <begin position="1622"/>
        <end position="1646"/>
    </location>
</feature>
<feature type="region of interest" description="Disordered" evidence="2">
    <location>
        <begin position="818"/>
        <end position="967"/>
    </location>
</feature>
<feature type="compositionally biased region" description="Basic residues" evidence="2">
    <location>
        <begin position="1160"/>
        <end position="1177"/>
    </location>
</feature>
<evidence type="ECO:0000256" key="2">
    <source>
        <dbReference type="SAM" id="MobiDB-lite"/>
    </source>
</evidence>
<feature type="compositionally biased region" description="Basic and acidic residues" evidence="2">
    <location>
        <begin position="1239"/>
        <end position="1250"/>
    </location>
</feature>
<dbReference type="SUPFAM" id="SSF82866">
    <property type="entry name" value="Multidrug efflux transporter AcrB transmembrane domain"/>
    <property type="match status" value="2"/>
</dbReference>
<feature type="compositionally biased region" description="Polar residues" evidence="2">
    <location>
        <begin position="873"/>
        <end position="885"/>
    </location>
</feature>
<feature type="compositionally biased region" description="Polar residues" evidence="2">
    <location>
        <begin position="1003"/>
        <end position="1014"/>
    </location>
</feature>
<feature type="compositionally biased region" description="Basic and acidic residues" evidence="2">
    <location>
        <begin position="1187"/>
        <end position="1203"/>
    </location>
</feature>
<evidence type="ECO:0000256" key="1">
    <source>
        <dbReference type="ARBA" id="ARBA00005585"/>
    </source>
</evidence>
<feature type="transmembrane region" description="Helical" evidence="3">
    <location>
        <begin position="493"/>
        <end position="512"/>
    </location>
</feature>
<sequence length="1684" mass="184352">MFYGNLTRTEIIYVVANVEDTNLLTREFLDALWTFHLEILELSVSVKPEEELIANTTLPPLIFDQLVGGLGVRDPNRRPQDDDFYWPRRLQVTEKDLNSTNGTDWTNRSFLSPTILSSGPQTSSLLLAPDLLSSPSASVTATDLGISIMENISNDSSVAGSSVKIMPPRPSRDYYNAYHMASRGRDEAFFDNQKTANETLGTLQRVGKGDSLESDQMPVVLRNEQISSTIGESKVLHVPFHMSGTPGASGRALAADGGFGMGNFGCIEAYAPAKDRVSGLACRPPLPPGQYGFSNLCLKDKAGVCNPPEGVLFMYNDRREFGQPLGYPRHTSWALATETITELWISQKGLRLNGNGFQVRGTSGFALRYTLADKPHMRPVARAWEAALVKLVENSRWRLPGASIYCKTDQSLEEGLSSSTGFKGSTDILFVLAAGILIFGYVGLVTFSTNHFRSKMVVSIMGAAAAALGYCAGAGLCYLVGLEHTTTATAAPFLVMGIGVDDVFVIINSYSLTFTRTVAKERLTITMRDSGLSITITTLTSIISFVIGATSPYLAIRNFCWITAAGIVGGYLMCITFFLACLSIDACYEERRQQTMARCCLLPVRRLPDTGIQRTRGGISLENEHAPRDIELGDGSKRRVSVNGWTGGLQSSGFRFSLPYTEDEKYLATARHSLLNQHATTVYECVTLQVAMAMTKGCGLSARKHKRGSDDESFKCSSSPTERPERAPKRAPKKRAAKAKAKQKAAAATKRKVESDSLQHPASGCERGASTAAEYAHSSAVIKPKPGAARRGGAKAKAKAMHKGVLWAAANPGTSKVVTTAAAQLRKEEESNEAAGKSPESSAGKQPKNKLGSELQPVKRGKKGGTSAPLDVSASSEKGSHNSGGQKKRASSVQRDEAASAHPTTRAKDEVASVKVETQQMPDESVSFSNGSSDESSPSIAGKRVNRRYGQSGVARATSRAADRGRRCTGFLNNKQYTQAALTRQGGIVKKNNGAKSARRNLGQANKGRTLQTRIPRQKLGATGHREGRPSVCRRGSANTFLGLRDPIVKDPATFNRDEDDESPDLFVPAACVGAQEQPLGLKEQLKKLLDIAEKRQLGAHQTEEEKADAQIADALGPVLQGKPAATVGPGAAVVLAIEEQLRQNPCGDGHNGDAQQPRPKAKATLRRVRMNRRTRRIDHEGDEESAELKGESEEVKPPDRSTPENVVDAFRLASREEEPGKLRSPCDASEENSTGRKQLTEERGKDMAETSHDQLYEVAELPVNAGKGARPRKRHRRVDLLKILTVEDLAEPPGNVGRRLRLIVLRTVGRMLLSPWIKVFLLGGFATLFAVAVKFFDAQEYFFDNYGDPVNIFFTSPRDICSRTFKSDYAWLHQKLESRGYTRHLVDGLHVFLSSPLGTYGPENNPLTCMRILRSWLQTPIGANFASQFAWQGENELRAFQILLIPVYYQTSEESSNFMLDLRRDLKSFKAADAHAYNRLFVFYESDTSILSSTLTNMAWAGFAVMLVSVLLLPSLWSATMVVLVLVLIDVAIIGFMHFWDLPLNMLTMVNLIISIGFSIDYATHICHTFCHCVGRTRDLRVFETLVLIGNPIFHGLLSTLLGVSVLAFTRSYVLRVFFKMMTLVLSLAFAHGVILLPVLLSLIGPMNSRKEPVKEALKNFVKGLKRDNRRENSRECAVESLP</sequence>
<proteinExistence type="inferred from homology"/>
<dbReference type="GO" id="GO:0016020">
    <property type="term" value="C:membrane"/>
    <property type="evidence" value="ECO:0007669"/>
    <property type="project" value="TreeGrafter"/>
</dbReference>
<evidence type="ECO:0000259" key="4">
    <source>
        <dbReference type="PROSITE" id="PS50156"/>
    </source>
</evidence>
<keyword evidence="3" id="KW-1133">Transmembrane helix</keyword>
<dbReference type="EMBL" id="LN714489">
    <property type="protein sequence ID" value="CEL71552.1"/>
    <property type="molecule type" value="Genomic_DNA"/>
</dbReference>
<accession>A0A0F7UU34</accession>
<feature type="transmembrane region" description="Helical" evidence="3">
    <location>
        <begin position="1317"/>
        <end position="1337"/>
    </location>
</feature>
<feature type="compositionally biased region" description="Polar residues" evidence="2">
    <location>
        <begin position="916"/>
        <end position="939"/>
    </location>
</feature>
<dbReference type="InterPro" id="IPR000731">
    <property type="entry name" value="SSD"/>
</dbReference>
<feature type="compositionally biased region" description="Basic residues" evidence="2">
    <location>
        <begin position="729"/>
        <end position="743"/>
    </location>
</feature>
<feature type="transmembrane region" description="Helical" evidence="3">
    <location>
        <begin position="1586"/>
        <end position="1610"/>
    </location>
</feature>
<feature type="domain" description="SSD" evidence="4">
    <location>
        <begin position="427"/>
        <end position="584"/>
    </location>
</feature>
<dbReference type="InterPro" id="IPR053958">
    <property type="entry name" value="HMGCR/SNAP/NPC1-like_SSD"/>
</dbReference>
<name>A0A0F7UU34_TOXGV</name>
<evidence type="ECO:0000256" key="3">
    <source>
        <dbReference type="SAM" id="Phobius"/>
    </source>
</evidence>
<comment type="similarity">
    <text evidence="1">Belongs to the patched family.</text>
</comment>
<gene>
    <name evidence="5" type="ORF">BN1205_012810</name>
</gene>
<feature type="transmembrane region" description="Helical" evidence="3">
    <location>
        <begin position="561"/>
        <end position="588"/>
    </location>
</feature>
<reference evidence="5" key="1">
    <citation type="journal article" date="2015" name="PLoS ONE">
        <title>Comprehensive Evaluation of Toxoplasma gondii VEG and Neospora caninum LIV Genomes with Tachyzoite Stage Transcriptome and Proteome Defines Novel Transcript Features.</title>
        <authorList>
            <person name="Ramaprasad A."/>
            <person name="Mourier T."/>
            <person name="Naeem R."/>
            <person name="Malas T.B."/>
            <person name="Moussa E."/>
            <person name="Panigrahi A."/>
            <person name="Vermont S.J."/>
            <person name="Otto T.D."/>
            <person name="Wastling J."/>
            <person name="Pain A."/>
        </authorList>
    </citation>
    <scope>NUCLEOTIDE SEQUENCE</scope>
    <source>
        <strain evidence="5">VEG</strain>
    </source>
</reference>
<dbReference type="PROSITE" id="PS50156">
    <property type="entry name" value="SSD"/>
    <property type="match status" value="1"/>
</dbReference>
<feature type="transmembrane region" description="Helical" evidence="3">
    <location>
        <begin position="1547"/>
        <end position="1565"/>
    </location>
</feature>
<protein>
    <submittedName>
        <fullName evidence="5">Multidrug resistance-associated protein,putative</fullName>
    </submittedName>
</protein>
<feature type="transmembrane region" description="Helical" evidence="3">
    <location>
        <begin position="1491"/>
        <end position="1514"/>
    </location>
</feature>
<keyword evidence="3" id="KW-0812">Transmembrane</keyword>
<feature type="transmembrane region" description="Helical" evidence="3">
    <location>
        <begin position="459"/>
        <end position="481"/>
    </location>
</feature>
<feature type="transmembrane region" description="Helical" evidence="3">
    <location>
        <begin position="428"/>
        <end position="447"/>
    </location>
</feature>
<feature type="transmembrane region" description="Helical" evidence="3">
    <location>
        <begin position="1521"/>
        <end position="1541"/>
    </location>
</feature>
<keyword evidence="3" id="KW-0472">Membrane</keyword>
<evidence type="ECO:0000313" key="5">
    <source>
        <dbReference type="EMBL" id="CEL71552.1"/>
    </source>
</evidence>
<feature type="region of interest" description="Disordered" evidence="2">
    <location>
        <begin position="983"/>
        <end position="1014"/>
    </location>
</feature>
<feature type="transmembrane region" description="Helical" evidence="3">
    <location>
        <begin position="532"/>
        <end position="555"/>
    </location>
</feature>
<dbReference type="PANTHER" id="PTHR10796:SF92">
    <property type="entry name" value="PATCHED-RELATED, ISOFORM A"/>
    <property type="match status" value="1"/>
</dbReference>
<feature type="region of interest" description="Disordered" evidence="2">
    <location>
        <begin position="701"/>
        <end position="796"/>
    </location>
</feature>
<organism evidence="5">
    <name type="scientific">Toxoplasma gondii (strain ATCC 50861 / VEG)</name>
    <dbReference type="NCBI Taxonomy" id="432359"/>
    <lineage>
        <taxon>Eukaryota</taxon>
        <taxon>Sar</taxon>
        <taxon>Alveolata</taxon>
        <taxon>Apicomplexa</taxon>
        <taxon>Conoidasida</taxon>
        <taxon>Coccidia</taxon>
        <taxon>Eucoccidiorida</taxon>
        <taxon>Eimeriorina</taxon>
        <taxon>Sarcocystidae</taxon>
        <taxon>Toxoplasma</taxon>
    </lineage>
</organism>
<dbReference type="Gene3D" id="1.20.1640.10">
    <property type="entry name" value="Multidrug efflux transporter AcrB transmembrane domain"/>
    <property type="match status" value="2"/>
</dbReference>